<sequence length="301" mass="32420">MSRYSRIFLRSPKGTGHSSSSPTAESTTIEPQSVTTPGFSYPPSSSHHTGSPMNSPPHPYTLGASYSPTTDFSMREAPSTAGHTQHNTEASEFSAEKPPQNTRTQSLRRLTSLREKPSSLPSRPFRLLLMFLPIPPLLSLIYMAVGHAILRATHPQPQSVFRAPVLSSVEAGATGGVILSLPLALLLFILLSPNPPPSNSRDDFFEDDDSTTDMQARWIRYTGYTVFVLFVFAIGGVAGPLGVTCLSSGTLDAFVDNKRMLSTGAAAAAGFLGGVILSFGTLAITVALFFAWTFWMRYANS</sequence>
<feature type="compositionally biased region" description="Polar residues" evidence="1">
    <location>
        <begin position="81"/>
        <end position="91"/>
    </location>
</feature>
<organism evidence="3 4">
    <name type="scientific">Hebeloma cylindrosporum</name>
    <dbReference type="NCBI Taxonomy" id="76867"/>
    <lineage>
        <taxon>Eukaryota</taxon>
        <taxon>Fungi</taxon>
        <taxon>Dikarya</taxon>
        <taxon>Basidiomycota</taxon>
        <taxon>Agaricomycotina</taxon>
        <taxon>Agaricomycetes</taxon>
        <taxon>Agaricomycetidae</taxon>
        <taxon>Agaricales</taxon>
        <taxon>Agaricineae</taxon>
        <taxon>Hymenogastraceae</taxon>
        <taxon>Hebeloma</taxon>
    </lineage>
</organism>
<dbReference type="EMBL" id="KN831774">
    <property type="protein sequence ID" value="KIM44333.1"/>
    <property type="molecule type" value="Genomic_DNA"/>
</dbReference>
<keyword evidence="2" id="KW-1133">Transmembrane helix</keyword>
<evidence type="ECO:0000256" key="1">
    <source>
        <dbReference type="SAM" id="MobiDB-lite"/>
    </source>
</evidence>
<keyword evidence="4" id="KW-1185">Reference proteome</keyword>
<dbReference type="HOGENOM" id="CLU_924556_0_0_1"/>
<keyword evidence="2" id="KW-0812">Transmembrane</keyword>
<feature type="transmembrane region" description="Helical" evidence="2">
    <location>
        <begin position="224"/>
        <end position="249"/>
    </location>
</feature>
<accession>A0A0C2Y3B6</accession>
<keyword evidence="2" id="KW-0472">Membrane</keyword>
<dbReference type="AlphaFoldDB" id="A0A0C2Y3B6"/>
<feature type="transmembrane region" description="Helical" evidence="2">
    <location>
        <begin position="170"/>
        <end position="191"/>
    </location>
</feature>
<dbReference type="Proteomes" id="UP000053424">
    <property type="component" value="Unassembled WGS sequence"/>
</dbReference>
<dbReference type="OrthoDB" id="2972868at2759"/>
<proteinExistence type="predicted"/>
<name>A0A0C2Y3B6_HEBCY</name>
<feature type="region of interest" description="Disordered" evidence="1">
    <location>
        <begin position="1"/>
        <end position="118"/>
    </location>
</feature>
<evidence type="ECO:0000256" key="2">
    <source>
        <dbReference type="SAM" id="Phobius"/>
    </source>
</evidence>
<evidence type="ECO:0000313" key="4">
    <source>
        <dbReference type="Proteomes" id="UP000053424"/>
    </source>
</evidence>
<protein>
    <submittedName>
        <fullName evidence="3">Uncharacterized protein</fullName>
    </submittedName>
</protein>
<feature type="compositionally biased region" description="Polar residues" evidence="1">
    <location>
        <begin position="16"/>
        <end position="53"/>
    </location>
</feature>
<reference evidence="3 4" key="1">
    <citation type="submission" date="2014-04" db="EMBL/GenBank/DDBJ databases">
        <authorList>
            <consortium name="DOE Joint Genome Institute"/>
            <person name="Kuo A."/>
            <person name="Gay G."/>
            <person name="Dore J."/>
            <person name="Kohler A."/>
            <person name="Nagy L.G."/>
            <person name="Floudas D."/>
            <person name="Copeland A."/>
            <person name="Barry K.W."/>
            <person name="Cichocki N."/>
            <person name="Veneault-Fourrey C."/>
            <person name="LaButti K."/>
            <person name="Lindquist E.A."/>
            <person name="Lipzen A."/>
            <person name="Lundell T."/>
            <person name="Morin E."/>
            <person name="Murat C."/>
            <person name="Sun H."/>
            <person name="Tunlid A."/>
            <person name="Henrissat B."/>
            <person name="Grigoriev I.V."/>
            <person name="Hibbett D.S."/>
            <person name="Martin F."/>
            <person name="Nordberg H.P."/>
            <person name="Cantor M.N."/>
            <person name="Hua S.X."/>
        </authorList>
    </citation>
    <scope>NUCLEOTIDE SEQUENCE [LARGE SCALE GENOMIC DNA]</scope>
    <source>
        <strain evidence="4">h7</strain>
    </source>
</reference>
<feature type="transmembrane region" description="Helical" evidence="2">
    <location>
        <begin position="269"/>
        <end position="295"/>
    </location>
</feature>
<feature type="transmembrane region" description="Helical" evidence="2">
    <location>
        <begin position="127"/>
        <end position="150"/>
    </location>
</feature>
<evidence type="ECO:0000313" key="3">
    <source>
        <dbReference type="EMBL" id="KIM44333.1"/>
    </source>
</evidence>
<reference evidence="4" key="2">
    <citation type="submission" date="2015-01" db="EMBL/GenBank/DDBJ databases">
        <title>Evolutionary Origins and Diversification of the Mycorrhizal Mutualists.</title>
        <authorList>
            <consortium name="DOE Joint Genome Institute"/>
            <consortium name="Mycorrhizal Genomics Consortium"/>
            <person name="Kohler A."/>
            <person name="Kuo A."/>
            <person name="Nagy L.G."/>
            <person name="Floudas D."/>
            <person name="Copeland A."/>
            <person name="Barry K.W."/>
            <person name="Cichocki N."/>
            <person name="Veneault-Fourrey C."/>
            <person name="LaButti K."/>
            <person name="Lindquist E.A."/>
            <person name="Lipzen A."/>
            <person name="Lundell T."/>
            <person name="Morin E."/>
            <person name="Murat C."/>
            <person name="Riley R."/>
            <person name="Ohm R."/>
            <person name="Sun H."/>
            <person name="Tunlid A."/>
            <person name="Henrissat B."/>
            <person name="Grigoriev I.V."/>
            <person name="Hibbett D.S."/>
            <person name="Martin F."/>
        </authorList>
    </citation>
    <scope>NUCLEOTIDE SEQUENCE [LARGE SCALE GENOMIC DNA]</scope>
    <source>
        <strain evidence="4">h7</strain>
    </source>
</reference>
<gene>
    <name evidence="3" type="ORF">M413DRAFT_379401</name>
</gene>